<dbReference type="OrthoDB" id="1696654at2759"/>
<dbReference type="GO" id="GO:0016491">
    <property type="term" value="F:oxidoreductase activity"/>
    <property type="evidence" value="ECO:0007669"/>
    <property type="project" value="InterPro"/>
</dbReference>
<comment type="caution">
    <text evidence="7">The sequence shown here is derived from an EMBL/GenBank/DDBJ whole genome shotgun (WGS) entry which is preliminary data.</text>
</comment>
<accession>A0A2A2K5V7</accession>
<dbReference type="InterPro" id="IPR006058">
    <property type="entry name" value="2Fe2S_fd_BS"/>
</dbReference>
<gene>
    <name evidence="7" type="ORF">WR25_10702</name>
</gene>
<evidence type="ECO:0000259" key="6">
    <source>
        <dbReference type="PROSITE" id="PS51085"/>
    </source>
</evidence>
<dbReference type="InterPro" id="IPR050573">
    <property type="entry name" value="SDH/FRD_Iron-Sulfur"/>
</dbReference>
<keyword evidence="5" id="KW-0411">Iron-sulfur</keyword>
<dbReference type="PANTHER" id="PTHR11921:SF29">
    <property type="entry name" value="SUCCINATE DEHYDROGENASE [UBIQUINONE] IRON-SULFUR SUBUNIT, MITOCHONDRIAL"/>
    <property type="match status" value="1"/>
</dbReference>
<proteinExistence type="predicted"/>
<dbReference type="UniPathway" id="UPA00223">
    <property type="reaction ID" value="UER01006"/>
</dbReference>
<dbReference type="InterPro" id="IPR025192">
    <property type="entry name" value="Succ_DH/fum_Rdtase_N"/>
</dbReference>
<keyword evidence="4" id="KW-0001">2Fe-2S</keyword>
<protein>
    <recommendedName>
        <fullName evidence="3">Succinate dehydrogenase [ubiquinone] iron-sulfur subunit, mitochondrial</fullName>
    </recommendedName>
</protein>
<dbReference type="PROSITE" id="PS00197">
    <property type="entry name" value="2FE2S_FER_1"/>
    <property type="match status" value="1"/>
</dbReference>
<dbReference type="NCBIfam" id="TIGR00384">
    <property type="entry name" value="dhsB"/>
    <property type="match status" value="1"/>
</dbReference>
<dbReference type="InterPro" id="IPR004489">
    <property type="entry name" value="Succ_DH/fum_Rdtase_Fe-S"/>
</dbReference>
<keyword evidence="4" id="KW-0479">Metal-binding</keyword>
<dbReference type="Gene3D" id="3.10.129.10">
    <property type="entry name" value="Hotdog Thioesterase"/>
    <property type="match status" value="1"/>
</dbReference>
<comment type="subcellular location">
    <subcellularLocation>
        <location evidence="1">Mitochondrion inner membrane</location>
        <topology evidence="1">Peripheral membrane protein</topology>
        <orientation evidence="1">Matrix side</orientation>
    </subcellularLocation>
</comment>
<evidence type="ECO:0000313" key="7">
    <source>
        <dbReference type="EMBL" id="PAV69308.1"/>
    </source>
</evidence>
<dbReference type="GO" id="GO:0009055">
    <property type="term" value="F:electron transfer activity"/>
    <property type="evidence" value="ECO:0007669"/>
    <property type="project" value="InterPro"/>
</dbReference>
<evidence type="ECO:0000256" key="5">
    <source>
        <dbReference type="ARBA" id="ARBA00023014"/>
    </source>
</evidence>
<feature type="domain" description="2Fe-2S ferredoxin-type" evidence="6">
    <location>
        <begin position="31"/>
        <end position="120"/>
    </location>
</feature>
<evidence type="ECO:0000256" key="2">
    <source>
        <dbReference type="ARBA" id="ARBA00004788"/>
    </source>
</evidence>
<dbReference type="Pfam" id="PF03061">
    <property type="entry name" value="4HBT"/>
    <property type="match status" value="1"/>
</dbReference>
<evidence type="ECO:0000313" key="8">
    <source>
        <dbReference type="Proteomes" id="UP000218231"/>
    </source>
</evidence>
<dbReference type="CDD" id="cd03443">
    <property type="entry name" value="PaaI_thioesterase"/>
    <property type="match status" value="1"/>
</dbReference>
<dbReference type="InterPro" id="IPR001041">
    <property type="entry name" value="2Fe-2S_ferredoxin-type"/>
</dbReference>
<evidence type="ECO:0000256" key="4">
    <source>
        <dbReference type="ARBA" id="ARBA00022714"/>
    </source>
</evidence>
<dbReference type="EMBL" id="LIAE01009547">
    <property type="protein sequence ID" value="PAV69308.1"/>
    <property type="molecule type" value="Genomic_DNA"/>
</dbReference>
<dbReference type="GO" id="GO:0022904">
    <property type="term" value="P:respiratory electron transport chain"/>
    <property type="evidence" value="ECO:0007669"/>
    <property type="project" value="TreeGrafter"/>
</dbReference>
<dbReference type="CDD" id="cd00207">
    <property type="entry name" value="fer2"/>
    <property type="match status" value="1"/>
</dbReference>
<evidence type="ECO:0000256" key="1">
    <source>
        <dbReference type="ARBA" id="ARBA00004443"/>
    </source>
</evidence>
<sequence length="299" mass="33041">MAEFTLPKNSKVKAKGKVHKATGDAKRIKTFKVYRYDPDTGENPRYDTFEINLDECGPMVLDALIKMKAEQDSSLTFRRSCREGICGSCSMNIDGRNGLACTTAIEDVRGEVKITPLPSMDVIKDLVPDFTHFYAQYSSIKPIVDAPESPVFSFDDDPELPGWKRWQLRYGGRFNSAFDPLHVRVEDGIARVRITPRREHSNMRDHVHGGALLGFIDIALFAAARGLGVLQAGGAVTLDLSAQFIGGSAIGEPLEARIELLRETGRMLFLRGLVVQDGWPTVASFTGTLRKSTPPPSLR</sequence>
<reference evidence="7 8" key="1">
    <citation type="journal article" date="2017" name="Curr. Biol.">
        <title>Genome architecture and evolution of a unichromosomal asexual nematode.</title>
        <authorList>
            <person name="Fradin H."/>
            <person name="Zegar C."/>
            <person name="Gutwein M."/>
            <person name="Lucas J."/>
            <person name="Kovtun M."/>
            <person name="Corcoran D."/>
            <person name="Baugh L.R."/>
            <person name="Kiontke K."/>
            <person name="Gunsalus K."/>
            <person name="Fitch D.H."/>
            <person name="Piano F."/>
        </authorList>
    </citation>
    <scope>NUCLEOTIDE SEQUENCE [LARGE SCALE GENOMIC DNA]</scope>
    <source>
        <strain evidence="7">PF1309</strain>
    </source>
</reference>
<keyword evidence="4" id="KW-0408">Iron</keyword>
<dbReference type="InterPro" id="IPR006683">
    <property type="entry name" value="Thioestr_dom"/>
</dbReference>
<dbReference type="Proteomes" id="UP000218231">
    <property type="component" value="Unassembled WGS sequence"/>
</dbReference>
<comment type="pathway">
    <text evidence="2">Carbohydrate metabolism; tricarboxylic acid cycle; fumarate from succinate (eukaryal route): step 1/1.</text>
</comment>
<dbReference type="InterPro" id="IPR029069">
    <property type="entry name" value="HotDog_dom_sf"/>
</dbReference>
<dbReference type="GO" id="GO:0051537">
    <property type="term" value="F:2 iron, 2 sulfur cluster binding"/>
    <property type="evidence" value="ECO:0007669"/>
    <property type="project" value="UniProtKB-KW"/>
</dbReference>
<dbReference type="AlphaFoldDB" id="A0A2A2K5V7"/>
<dbReference type="STRING" id="2018661.A0A2A2K5V7"/>
<organism evidence="7 8">
    <name type="scientific">Diploscapter pachys</name>
    <dbReference type="NCBI Taxonomy" id="2018661"/>
    <lineage>
        <taxon>Eukaryota</taxon>
        <taxon>Metazoa</taxon>
        <taxon>Ecdysozoa</taxon>
        <taxon>Nematoda</taxon>
        <taxon>Chromadorea</taxon>
        <taxon>Rhabditida</taxon>
        <taxon>Rhabditina</taxon>
        <taxon>Rhabditomorpha</taxon>
        <taxon>Rhabditoidea</taxon>
        <taxon>Rhabditidae</taxon>
        <taxon>Diploscapter</taxon>
    </lineage>
</organism>
<dbReference type="SUPFAM" id="SSF54292">
    <property type="entry name" value="2Fe-2S ferredoxin-like"/>
    <property type="match status" value="1"/>
</dbReference>
<dbReference type="GO" id="GO:0005743">
    <property type="term" value="C:mitochondrial inner membrane"/>
    <property type="evidence" value="ECO:0007669"/>
    <property type="project" value="UniProtKB-SubCell"/>
</dbReference>
<dbReference type="Gene3D" id="3.10.20.30">
    <property type="match status" value="1"/>
</dbReference>
<dbReference type="GO" id="GO:0006099">
    <property type="term" value="P:tricarboxylic acid cycle"/>
    <property type="evidence" value="ECO:0007669"/>
    <property type="project" value="UniProtKB-UniPathway"/>
</dbReference>
<dbReference type="SUPFAM" id="SSF54637">
    <property type="entry name" value="Thioesterase/thiol ester dehydrase-isomerase"/>
    <property type="match status" value="1"/>
</dbReference>
<dbReference type="PANTHER" id="PTHR11921">
    <property type="entry name" value="SUCCINATE DEHYDROGENASE IRON-SULFUR PROTEIN"/>
    <property type="match status" value="1"/>
</dbReference>
<keyword evidence="8" id="KW-1185">Reference proteome</keyword>
<dbReference type="PROSITE" id="PS51085">
    <property type="entry name" value="2FE2S_FER_2"/>
    <property type="match status" value="1"/>
</dbReference>
<name>A0A2A2K5V7_9BILA</name>
<dbReference type="Pfam" id="PF13085">
    <property type="entry name" value="Fer2_3"/>
    <property type="match status" value="1"/>
</dbReference>
<dbReference type="InterPro" id="IPR012675">
    <property type="entry name" value="Beta-grasp_dom_sf"/>
</dbReference>
<evidence type="ECO:0000256" key="3">
    <source>
        <dbReference type="ARBA" id="ARBA00016766"/>
    </source>
</evidence>
<dbReference type="InterPro" id="IPR036010">
    <property type="entry name" value="2Fe-2S_ferredoxin-like_sf"/>
</dbReference>